<reference evidence="2" key="1">
    <citation type="submission" date="2018-05" db="EMBL/GenBank/DDBJ databases">
        <title>Draft genome of Mucuna pruriens seed.</title>
        <authorList>
            <person name="Nnadi N.E."/>
            <person name="Vos R."/>
            <person name="Hasami M.H."/>
            <person name="Devisetty U.K."/>
            <person name="Aguiy J.C."/>
        </authorList>
    </citation>
    <scope>NUCLEOTIDE SEQUENCE [LARGE SCALE GENOMIC DNA]</scope>
    <source>
        <strain evidence="2">JCA_2017</strain>
    </source>
</reference>
<evidence type="ECO:0000313" key="3">
    <source>
        <dbReference type="Proteomes" id="UP000257109"/>
    </source>
</evidence>
<proteinExistence type="predicted"/>
<protein>
    <submittedName>
        <fullName evidence="2">Uncharacterized protein</fullName>
    </submittedName>
</protein>
<feature type="region of interest" description="Disordered" evidence="1">
    <location>
        <begin position="52"/>
        <end position="73"/>
    </location>
</feature>
<keyword evidence="3" id="KW-1185">Reference proteome</keyword>
<evidence type="ECO:0000256" key="1">
    <source>
        <dbReference type="SAM" id="MobiDB-lite"/>
    </source>
</evidence>
<name>A0A371EXK2_MUCPR</name>
<dbReference type="AlphaFoldDB" id="A0A371EXK2"/>
<comment type="caution">
    <text evidence="2">The sequence shown here is derived from an EMBL/GenBank/DDBJ whole genome shotgun (WGS) entry which is preliminary data.</text>
</comment>
<evidence type="ECO:0000313" key="2">
    <source>
        <dbReference type="EMBL" id="RDX70772.1"/>
    </source>
</evidence>
<feature type="compositionally biased region" description="Basic and acidic residues" evidence="1">
    <location>
        <begin position="64"/>
        <end position="73"/>
    </location>
</feature>
<organism evidence="2 3">
    <name type="scientific">Mucuna pruriens</name>
    <name type="common">Velvet bean</name>
    <name type="synonym">Dolichos pruriens</name>
    <dbReference type="NCBI Taxonomy" id="157652"/>
    <lineage>
        <taxon>Eukaryota</taxon>
        <taxon>Viridiplantae</taxon>
        <taxon>Streptophyta</taxon>
        <taxon>Embryophyta</taxon>
        <taxon>Tracheophyta</taxon>
        <taxon>Spermatophyta</taxon>
        <taxon>Magnoliopsida</taxon>
        <taxon>eudicotyledons</taxon>
        <taxon>Gunneridae</taxon>
        <taxon>Pentapetalae</taxon>
        <taxon>rosids</taxon>
        <taxon>fabids</taxon>
        <taxon>Fabales</taxon>
        <taxon>Fabaceae</taxon>
        <taxon>Papilionoideae</taxon>
        <taxon>50 kb inversion clade</taxon>
        <taxon>NPAAA clade</taxon>
        <taxon>indigoferoid/millettioid clade</taxon>
        <taxon>Phaseoleae</taxon>
        <taxon>Mucuna</taxon>
    </lineage>
</organism>
<gene>
    <name evidence="2" type="ORF">CR513_49950</name>
</gene>
<sequence length="73" mass="8367">MVRLNDDQIELEPIEGNLVYLALFTYAKVMTFGEAIKNEKTLNLSGLRNSSVKTANTKRSQAQKGREETYWKD</sequence>
<feature type="compositionally biased region" description="Polar residues" evidence="1">
    <location>
        <begin position="52"/>
        <end position="63"/>
    </location>
</feature>
<accession>A0A371EXK2</accession>
<dbReference type="EMBL" id="QJKJ01011576">
    <property type="protein sequence ID" value="RDX70772.1"/>
    <property type="molecule type" value="Genomic_DNA"/>
</dbReference>
<dbReference type="Proteomes" id="UP000257109">
    <property type="component" value="Unassembled WGS sequence"/>
</dbReference>
<feature type="non-terminal residue" evidence="2">
    <location>
        <position position="1"/>
    </location>
</feature>